<comment type="caution">
    <text evidence="1">The sequence shown here is derived from an EMBL/GenBank/DDBJ whole genome shotgun (WGS) entry which is preliminary data.</text>
</comment>
<protein>
    <submittedName>
        <fullName evidence="1">Uncharacterized protein</fullName>
    </submittedName>
</protein>
<dbReference type="EMBL" id="LGUB01000020">
    <property type="protein sequence ID" value="KRH94888.1"/>
    <property type="molecule type" value="Genomic_DNA"/>
</dbReference>
<gene>
    <name evidence="1" type="ORF">M153_11700010983</name>
</gene>
<dbReference type="VEuPathDB" id="MicrosporidiaDB:M153_11700010983"/>
<keyword evidence="2" id="KW-1185">Reference proteome</keyword>
<accession>A0A0R0M0L9</accession>
<reference evidence="1 2" key="1">
    <citation type="submission" date="2015-07" db="EMBL/GenBank/DDBJ databases">
        <title>The genome of Pseudoloma neurophilia, a relevant intracellular parasite of the zebrafish.</title>
        <authorList>
            <person name="Ndikumana S."/>
            <person name="Pelin A."/>
            <person name="Sanders J."/>
            <person name="Corradi N."/>
        </authorList>
    </citation>
    <scope>NUCLEOTIDE SEQUENCE [LARGE SCALE GENOMIC DNA]</scope>
    <source>
        <strain evidence="1 2">MK1</strain>
    </source>
</reference>
<organism evidence="1 2">
    <name type="scientific">Pseudoloma neurophilia</name>
    <dbReference type="NCBI Taxonomy" id="146866"/>
    <lineage>
        <taxon>Eukaryota</taxon>
        <taxon>Fungi</taxon>
        <taxon>Fungi incertae sedis</taxon>
        <taxon>Microsporidia</taxon>
        <taxon>Pseudoloma</taxon>
    </lineage>
</organism>
<evidence type="ECO:0000313" key="1">
    <source>
        <dbReference type="EMBL" id="KRH94888.1"/>
    </source>
</evidence>
<dbReference type="AlphaFoldDB" id="A0A0R0M0L9"/>
<evidence type="ECO:0000313" key="2">
    <source>
        <dbReference type="Proteomes" id="UP000051530"/>
    </source>
</evidence>
<proteinExistence type="predicted"/>
<name>A0A0R0M0L9_9MICR</name>
<dbReference type="Proteomes" id="UP000051530">
    <property type="component" value="Unassembled WGS sequence"/>
</dbReference>
<sequence length="205" mass="23403">MVEKTDDQIRSLAQTTKKSMVQLVSNYKKQMKSVNMNHQMSINKIEDVKSICQKFGESTTTTIEDPLNIPELNQVVHNINFDNDDICQDYFAVNLSSDLMENNEQDRTNKIKELRSIISKLLSCSVKPKGESSTRIIEEKNVTHDLISHEKYNKPSSTTISSVETEIRFQKTGAKSKLNNNKTVDDIVIVSTRNKENHPDEIVEI</sequence>